<evidence type="ECO:0000256" key="1">
    <source>
        <dbReference type="SAM" id="Phobius"/>
    </source>
</evidence>
<organism evidence="2 3">
    <name type="scientific">Candidatus Sulfuritelmatomonas gaucii</name>
    <dbReference type="NCBI Taxonomy" id="2043161"/>
    <lineage>
        <taxon>Bacteria</taxon>
        <taxon>Pseudomonadati</taxon>
        <taxon>Acidobacteriota</taxon>
        <taxon>Terriglobia</taxon>
        <taxon>Terriglobales</taxon>
        <taxon>Acidobacteriaceae</taxon>
        <taxon>Candidatus Sulfuritelmatomonas</taxon>
    </lineage>
</organism>
<feature type="transmembrane region" description="Helical" evidence="1">
    <location>
        <begin position="121"/>
        <end position="141"/>
    </location>
</feature>
<dbReference type="InterPro" id="IPR053824">
    <property type="entry name" value="DUF7010"/>
</dbReference>
<keyword evidence="1" id="KW-1133">Transmembrane helix</keyword>
<feature type="transmembrane region" description="Helical" evidence="1">
    <location>
        <begin position="46"/>
        <end position="66"/>
    </location>
</feature>
<evidence type="ECO:0000313" key="2">
    <source>
        <dbReference type="EMBL" id="SPE23620.1"/>
    </source>
</evidence>
<keyword evidence="1" id="KW-0812">Transmembrane</keyword>
<feature type="transmembrane region" description="Helical" evidence="1">
    <location>
        <begin position="72"/>
        <end position="90"/>
    </location>
</feature>
<evidence type="ECO:0000313" key="3">
    <source>
        <dbReference type="Proteomes" id="UP000239735"/>
    </source>
</evidence>
<sequence>MCTWHSFHLAEIVLVVGCFFIFPLTQLLLRSMGHAYALPNGHPMNALGIQVAFTVGLTLPVLIGIAALRPAWFYPAVMIVVGAHYLPFVFMYGMWQFAGLCAVLVASGVAIGMYLPTPLSFGAWLTAALLFLFAFVGRQVARRT</sequence>
<keyword evidence="1" id="KW-0472">Membrane</keyword>
<dbReference type="AlphaFoldDB" id="A0A2N9LK47"/>
<protein>
    <submittedName>
        <fullName evidence="2">Membrane protein</fullName>
    </submittedName>
</protein>
<proteinExistence type="predicted"/>
<accession>A0A2N9LK47</accession>
<feature type="transmembrane region" description="Helical" evidence="1">
    <location>
        <begin position="6"/>
        <end position="25"/>
    </location>
</feature>
<dbReference type="Pfam" id="PF22765">
    <property type="entry name" value="DUF7010"/>
    <property type="match status" value="1"/>
</dbReference>
<dbReference type="Proteomes" id="UP000239735">
    <property type="component" value="Unassembled WGS sequence"/>
</dbReference>
<gene>
    <name evidence="2" type="ORF">SBA5_400031</name>
</gene>
<reference evidence="3" key="1">
    <citation type="submission" date="2018-02" db="EMBL/GenBank/DDBJ databases">
        <authorList>
            <person name="Hausmann B."/>
        </authorList>
    </citation>
    <scope>NUCLEOTIDE SEQUENCE [LARGE SCALE GENOMIC DNA]</scope>
    <source>
        <strain evidence="3">Peat soil MAG SbA5</strain>
    </source>
</reference>
<dbReference type="EMBL" id="OKRB01000098">
    <property type="protein sequence ID" value="SPE23620.1"/>
    <property type="molecule type" value="Genomic_DNA"/>
</dbReference>
<name>A0A2N9LK47_9BACT</name>